<keyword evidence="2" id="KW-1185">Reference proteome</keyword>
<evidence type="ECO:0000313" key="2">
    <source>
        <dbReference type="Proteomes" id="UP000502823"/>
    </source>
</evidence>
<evidence type="ECO:0000313" key="1">
    <source>
        <dbReference type="EMBL" id="GFG37100.1"/>
    </source>
</evidence>
<sequence length="63" mass="6902">MDSRTVDVCNGSDITTDTLFITNHLSLVWSPPDSSLAVKMVSKRLIITAFGTGKYNPTSKSWP</sequence>
<dbReference type="EMBL" id="BLKM01009501">
    <property type="protein sequence ID" value="GFG37100.1"/>
    <property type="molecule type" value="Genomic_DNA"/>
</dbReference>
<dbReference type="AlphaFoldDB" id="A0A6L2PZR8"/>
<name>A0A6L2PZR8_COPFO</name>
<accession>A0A6L2PZR8</accession>
<proteinExistence type="predicted"/>
<reference evidence="2" key="1">
    <citation type="submission" date="2020-01" db="EMBL/GenBank/DDBJ databases">
        <title>Draft genome sequence of the Termite Coptotermes fromosanus.</title>
        <authorList>
            <person name="Itakura S."/>
            <person name="Yosikawa Y."/>
            <person name="Umezawa K."/>
        </authorList>
    </citation>
    <scope>NUCLEOTIDE SEQUENCE [LARGE SCALE GENOMIC DNA]</scope>
</reference>
<gene>
    <name evidence="1" type="ORF">Cfor_05766</name>
</gene>
<dbReference type="InParanoid" id="A0A6L2PZR8"/>
<comment type="caution">
    <text evidence="1">The sequence shown here is derived from an EMBL/GenBank/DDBJ whole genome shotgun (WGS) entry which is preliminary data.</text>
</comment>
<organism evidence="1 2">
    <name type="scientific">Coptotermes formosanus</name>
    <name type="common">Formosan subterranean termite</name>
    <dbReference type="NCBI Taxonomy" id="36987"/>
    <lineage>
        <taxon>Eukaryota</taxon>
        <taxon>Metazoa</taxon>
        <taxon>Ecdysozoa</taxon>
        <taxon>Arthropoda</taxon>
        <taxon>Hexapoda</taxon>
        <taxon>Insecta</taxon>
        <taxon>Pterygota</taxon>
        <taxon>Neoptera</taxon>
        <taxon>Polyneoptera</taxon>
        <taxon>Dictyoptera</taxon>
        <taxon>Blattodea</taxon>
        <taxon>Blattoidea</taxon>
        <taxon>Termitoidae</taxon>
        <taxon>Rhinotermitidae</taxon>
        <taxon>Coptotermes</taxon>
    </lineage>
</organism>
<dbReference type="Proteomes" id="UP000502823">
    <property type="component" value="Unassembled WGS sequence"/>
</dbReference>
<protein>
    <submittedName>
        <fullName evidence="1">Uncharacterized protein</fullName>
    </submittedName>
</protein>